<dbReference type="PANTHER" id="PTHR23517:SF3">
    <property type="entry name" value="INTEGRAL MEMBRANE TRANSPORT PROTEIN"/>
    <property type="match status" value="1"/>
</dbReference>
<evidence type="ECO:0000256" key="5">
    <source>
        <dbReference type="ARBA" id="ARBA00022989"/>
    </source>
</evidence>
<evidence type="ECO:0000313" key="9">
    <source>
        <dbReference type="Proteomes" id="UP001589810"/>
    </source>
</evidence>
<feature type="transmembrane region" description="Helical" evidence="7">
    <location>
        <begin position="12"/>
        <end position="36"/>
    </location>
</feature>
<keyword evidence="9" id="KW-1185">Reference proteome</keyword>
<dbReference type="InterPro" id="IPR050171">
    <property type="entry name" value="MFS_Transporters"/>
</dbReference>
<organism evidence="8 9">
    <name type="scientific">Kutzneria chonburiensis</name>
    <dbReference type="NCBI Taxonomy" id="1483604"/>
    <lineage>
        <taxon>Bacteria</taxon>
        <taxon>Bacillati</taxon>
        <taxon>Actinomycetota</taxon>
        <taxon>Actinomycetes</taxon>
        <taxon>Pseudonocardiales</taxon>
        <taxon>Pseudonocardiaceae</taxon>
        <taxon>Kutzneria</taxon>
    </lineage>
</organism>
<dbReference type="Proteomes" id="UP001589810">
    <property type="component" value="Unassembled WGS sequence"/>
</dbReference>
<dbReference type="Pfam" id="PF07690">
    <property type="entry name" value="MFS_1"/>
    <property type="match status" value="1"/>
</dbReference>
<feature type="transmembrane region" description="Helical" evidence="7">
    <location>
        <begin position="82"/>
        <end position="115"/>
    </location>
</feature>
<sequence length="406" mass="42061">MLSRFLLPPGPVRLFSILSGIMTLGQGLWMALNAIYAVTVVHLSPAQLGISATVAAGIVLLFSIPLGHLADRLGPRGVQMWSFLLLAPLTAGLLFVTGFWSYLVVVSVQGIAYRAGRSARKAMIAGLVPSGERVKVLAYIRSACNVGVSIGAMIAGLVLASQSLPAYHGAVLLTAACFLVTGLLTAKEPKVPPVPPKPGPTFGVLRDLPFLSFTVFDGLLSTHSVLLDVVLPLWVLNHTNAPKWMSAVILLTNTILVVLVQTRAARGTDTPARSARASLQGAGCVAAACVIFAFSSGADVWLACLLLVAGGVAHALGEVRQAAGSWGIAFELAPDHAMGQYQGTHAMGQDIGQMIAPAIFTSLTLVLGVPGWFVLAAAFVALGAAMPPIVALATRKRGSEAVAAPA</sequence>
<keyword evidence="6 7" id="KW-0472">Membrane</keyword>
<comment type="subcellular location">
    <subcellularLocation>
        <location evidence="1">Cell membrane</location>
        <topology evidence="1">Multi-pass membrane protein</topology>
    </subcellularLocation>
</comment>
<feature type="transmembrane region" description="Helical" evidence="7">
    <location>
        <begin position="48"/>
        <end position="70"/>
    </location>
</feature>
<feature type="transmembrane region" description="Helical" evidence="7">
    <location>
        <begin position="136"/>
        <end position="160"/>
    </location>
</feature>
<keyword evidence="5 7" id="KW-1133">Transmembrane helix</keyword>
<name>A0ABV6N853_9PSEU</name>
<evidence type="ECO:0000256" key="4">
    <source>
        <dbReference type="ARBA" id="ARBA00022692"/>
    </source>
</evidence>
<feature type="transmembrane region" description="Helical" evidence="7">
    <location>
        <begin position="281"/>
        <end position="309"/>
    </location>
</feature>
<evidence type="ECO:0000256" key="3">
    <source>
        <dbReference type="ARBA" id="ARBA00022475"/>
    </source>
</evidence>
<dbReference type="InterPro" id="IPR036259">
    <property type="entry name" value="MFS_trans_sf"/>
</dbReference>
<dbReference type="EMBL" id="JBHLUD010000016">
    <property type="protein sequence ID" value="MFC0548472.1"/>
    <property type="molecule type" value="Genomic_DNA"/>
</dbReference>
<keyword evidence="4 7" id="KW-0812">Transmembrane</keyword>
<evidence type="ECO:0000256" key="2">
    <source>
        <dbReference type="ARBA" id="ARBA00022448"/>
    </source>
</evidence>
<dbReference type="PANTHER" id="PTHR23517">
    <property type="entry name" value="RESISTANCE PROTEIN MDTM, PUTATIVE-RELATED-RELATED"/>
    <property type="match status" value="1"/>
</dbReference>
<keyword evidence="3" id="KW-1003">Cell membrane</keyword>
<gene>
    <name evidence="8" type="ORF">ACFFH7_43685</name>
</gene>
<evidence type="ECO:0000256" key="1">
    <source>
        <dbReference type="ARBA" id="ARBA00004651"/>
    </source>
</evidence>
<feature type="transmembrane region" description="Helical" evidence="7">
    <location>
        <begin position="372"/>
        <end position="393"/>
    </location>
</feature>
<keyword evidence="2" id="KW-0813">Transport</keyword>
<evidence type="ECO:0000313" key="8">
    <source>
        <dbReference type="EMBL" id="MFC0548472.1"/>
    </source>
</evidence>
<dbReference type="SUPFAM" id="SSF103473">
    <property type="entry name" value="MFS general substrate transporter"/>
    <property type="match status" value="1"/>
</dbReference>
<comment type="caution">
    <text evidence="8">The sequence shown here is derived from an EMBL/GenBank/DDBJ whole genome shotgun (WGS) entry which is preliminary data.</text>
</comment>
<feature type="transmembrane region" description="Helical" evidence="7">
    <location>
        <begin position="241"/>
        <end position="260"/>
    </location>
</feature>
<evidence type="ECO:0000256" key="6">
    <source>
        <dbReference type="ARBA" id="ARBA00023136"/>
    </source>
</evidence>
<reference evidence="8 9" key="1">
    <citation type="submission" date="2024-09" db="EMBL/GenBank/DDBJ databases">
        <authorList>
            <person name="Sun Q."/>
            <person name="Mori K."/>
        </authorList>
    </citation>
    <scope>NUCLEOTIDE SEQUENCE [LARGE SCALE GENOMIC DNA]</scope>
    <source>
        <strain evidence="8 9">TBRC 1432</strain>
    </source>
</reference>
<proteinExistence type="predicted"/>
<protein>
    <submittedName>
        <fullName evidence="8">MFS transporter</fullName>
    </submittedName>
</protein>
<dbReference type="RefSeq" id="WP_273943882.1">
    <property type="nucleotide sequence ID" value="NZ_CP097263.1"/>
</dbReference>
<feature type="transmembrane region" description="Helical" evidence="7">
    <location>
        <begin position="166"/>
        <end position="186"/>
    </location>
</feature>
<evidence type="ECO:0000256" key="7">
    <source>
        <dbReference type="SAM" id="Phobius"/>
    </source>
</evidence>
<dbReference type="InterPro" id="IPR011701">
    <property type="entry name" value="MFS"/>
</dbReference>
<accession>A0ABV6N853</accession>
<dbReference type="Gene3D" id="1.20.1250.20">
    <property type="entry name" value="MFS general substrate transporter like domains"/>
    <property type="match status" value="1"/>
</dbReference>